<dbReference type="PANTHER" id="PTHR35289">
    <property type="entry name" value="TRANSMEMBRANE PROTEIN"/>
    <property type="match status" value="1"/>
</dbReference>
<feature type="compositionally biased region" description="Polar residues" evidence="1">
    <location>
        <begin position="148"/>
        <end position="181"/>
    </location>
</feature>
<proteinExistence type="predicted"/>
<name>A0ABD3IIR0_EUCGL</name>
<feature type="domain" description="DUF8018" evidence="2">
    <location>
        <begin position="191"/>
        <end position="292"/>
    </location>
</feature>
<gene>
    <name evidence="3" type="ORF">ACJRO7_036352</name>
</gene>
<dbReference type="InterPro" id="IPR052694">
    <property type="entry name" value="Mt_uS3-like"/>
</dbReference>
<reference evidence="3 4" key="1">
    <citation type="submission" date="2024-11" db="EMBL/GenBank/DDBJ databases">
        <title>Chromosome-level genome assembly of Eucalyptus globulus Labill. provides insights into its genome evolution.</title>
        <authorList>
            <person name="Li X."/>
        </authorList>
    </citation>
    <scope>NUCLEOTIDE SEQUENCE [LARGE SCALE GENOMIC DNA]</scope>
    <source>
        <strain evidence="3">CL2024</strain>
        <tissue evidence="3">Fresh tender leaves</tissue>
    </source>
</reference>
<dbReference type="PANTHER" id="PTHR35289:SF1">
    <property type="entry name" value="ATP SYNTHASE 9 MITOCHONDRIAL-RELATED"/>
    <property type="match status" value="1"/>
</dbReference>
<keyword evidence="4" id="KW-1185">Reference proteome</keyword>
<accession>A0ABD3IIR0</accession>
<evidence type="ECO:0000313" key="3">
    <source>
        <dbReference type="EMBL" id="KAL3713864.1"/>
    </source>
</evidence>
<organism evidence="3 4">
    <name type="scientific">Eucalyptus globulus</name>
    <name type="common">Tasmanian blue gum</name>
    <dbReference type="NCBI Taxonomy" id="34317"/>
    <lineage>
        <taxon>Eukaryota</taxon>
        <taxon>Viridiplantae</taxon>
        <taxon>Streptophyta</taxon>
        <taxon>Embryophyta</taxon>
        <taxon>Tracheophyta</taxon>
        <taxon>Spermatophyta</taxon>
        <taxon>Magnoliopsida</taxon>
        <taxon>eudicotyledons</taxon>
        <taxon>Gunneridae</taxon>
        <taxon>Pentapetalae</taxon>
        <taxon>rosids</taxon>
        <taxon>malvids</taxon>
        <taxon>Myrtales</taxon>
        <taxon>Myrtaceae</taxon>
        <taxon>Myrtoideae</taxon>
        <taxon>Eucalypteae</taxon>
        <taxon>Eucalyptus</taxon>
    </lineage>
</organism>
<evidence type="ECO:0000313" key="4">
    <source>
        <dbReference type="Proteomes" id="UP001634007"/>
    </source>
</evidence>
<evidence type="ECO:0000256" key="1">
    <source>
        <dbReference type="SAM" id="MobiDB-lite"/>
    </source>
</evidence>
<dbReference type="Pfam" id="PF26057">
    <property type="entry name" value="DUF8018"/>
    <property type="match status" value="1"/>
</dbReference>
<evidence type="ECO:0000259" key="2">
    <source>
        <dbReference type="Pfam" id="PF26057"/>
    </source>
</evidence>
<dbReference type="InterPro" id="IPR058331">
    <property type="entry name" value="DUF8018"/>
</dbReference>
<dbReference type="EMBL" id="JBJKBG010000015">
    <property type="protein sequence ID" value="KAL3713864.1"/>
    <property type="molecule type" value="Genomic_DNA"/>
</dbReference>
<sequence length="310" mass="34160">MLVSCIRVFHSVCLSTPRLGFWPHHSLIKERRDFFFICTCKKRIGKENSVEISYREIVSNPVQKPAAEVRKGKRKAFSLSGRAISLFLLKLGCSPGLSLAIGLAVKALLTSGVEANMMNPSESGGNSSASKNYWEEWDIDFLLETTSSENQSEGTSQPEAGPSNQSEGTSQPEAGPSNQTLPVVPYPYQSDEEIGGDCVRSIQRRLLSKTINPTSHDIQMAHLTAQDLFEVKVDIIREMAVLDPTGDWLGRGARALDNPRTATGEASLQKLHEQLAEIRQNGVHSHTFNALKKKVALKRKIDLDDDDSIA</sequence>
<protein>
    <recommendedName>
        <fullName evidence="2">DUF8018 domain-containing protein</fullName>
    </recommendedName>
</protein>
<comment type="caution">
    <text evidence="3">The sequence shown here is derived from an EMBL/GenBank/DDBJ whole genome shotgun (WGS) entry which is preliminary data.</text>
</comment>
<dbReference type="AlphaFoldDB" id="A0ABD3IIR0"/>
<feature type="region of interest" description="Disordered" evidence="1">
    <location>
        <begin position="148"/>
        <end position="184"/>
    </location>
</feature>
<dbReference type="Proteomes" id="UP001634007">
    <property type="component" value="Unassembled WGS sequence"/>
</dbReference>